<name>A0A0G4EYQ3_VITBC</name>
<dbReference type="EMBL" id="CDMY01000349">
    <property type="protein sequence ID" value="CEM04291.1"/>
    <property type="molecule type" value="Genomic_DNA"/>
</dbReference>
<protein>
    <submittedName>
        <fullName evidence="1">Uncharacterized protein</fullName>
    </submittedName>
</protein>
<dbReference type="GO" id="GO:0003723">
    <property type="term" value="F:RNA binding"/>
    <property type="evidence" value="ECO:0007669"/>
    <property type="project" value="TreeGrafter"/>
</dbReference>
<dbReference type="GO" id="GO:0000963">
    <property type="term" value="P:mitochondrial RNA processing"/>
    <property type="evidence" value="ECO:0007669"/>
    <property type="project" value="TreeGrafter"/>
</dbReference>
<dbReference type="GO" id="GO:0044528">
    <property type="term" value="P:regulation of mitochondrial mRNA stability"/>
    <property type="evidence" value="ECO:0007669"/>
    <property type="project" value="TreeGrafter"/>
</dbReference>
<accession>A0A0G4EYQ3</accession>
<organism evidence="1 2">
    <name type="scientific">Vitrella brassicaformis (strain CCMP3155)</name>
    <dbReference type="NCBI Taxonomy" id="1169540"/>
    <lineage>
        <taxon>Eukaryota</taxon>
        <taxon>Sar</taxon>
        <taxon>Alveolata</taxon>
        <taxon>Colpodellida</taxon>
        <taxon>Vitrellaceae</taxon>
        <taxon>Vitrella</taxon>
    </lineage>
</organism>
<dbReference type="Proteomes" id="UP000041254">
    <property type="component" value="Unassembled WGS sequence"/>
</dbReference>
<dbReference type="InParanoid" id="A0A0G4EYQ3"/>
<gene>
    <name evidence="1" type="ORF">Vbra_14015</name>
</gene>
<dbReference type="PANTHER" id="PTHR21228">
    <property type="entry name" value="FAST LEU-RICH DOMAIN-CONTAINING"/>
    <property type="match status" value="1"/>
</dbReference>
<evidence type="ECO:0000313" key="2">
    <source>
        <dbReference type="Proteomes" id="UP000041254"/>
    </source>
</evidence>
<reference evidence="1 2" key="1">
    <citation type="submission" date="2014-11" db="EMBL/GenBank/DDBJ databases">
        <authorList>
            <person name="Zhu J."/>
            <person name="Qi W."/>
            <person name="Song R."/>
        </authorList>
    </citation>
    <scope>NUCLEOTIDE SEQUENCE [LARGE SCALE GENOMIC DNA]</scope>
</reference>
<evidence type="ECO:0000313" key="1">
    <source>
        <dbReference type="EMBL" id="CEM04291.1"/>
    </source>
</evidence>
<dbReference type="InterPro" id="IPR050870">
    <property type="entry name" value="FAST_kinase"/>
</dbReference>
<keyword evidence="2" id="KW-1185">Reference proteome</keyword>
<dbReference type="GO" id="GO:0009507">
    <property type="term" value="C:chloroplast"/>
    <property type="evidence" value="ECO:0007669"/>
    <property type="project" value="GOC"/>
</dbReference>
<dbReference type="GO" id="GO:0035770">
    <property type="term" value="C:ribonucleoprotein granule"/>
    <property type="evidence" value="ECO:0007669"/>
    <property type="project" value="TreeGrafter"/>
</dbReference>
<proteinExistence type="predicted"/>
<dbReference type="GO" id="GO:0005759">
    <property type="term" value="C:mitochondrial matrix"/>
    <property type="evidence" value="ECO:0007669"/>
    <property type="project" value="TreeGrafter"/>
</dbReference>
<dbReference type="PANTHER" id="PTHR21228:SF40">
    <property type="entry name" value="LD45607P"/>
    <property type="match status" value="1"/>
</dbReference>
<dbReference type="VEuPathDB" id="CryptoDB:Vbra_14015"/>
<sequence>MSNTTAENFRINKRLTQVRSLDELEALVDASVDGFNLVNLVTALHRWAKLAGAQQSPLQRSDPLLLRLLDDLDRSLPLASSFPARNLNSIAHSLARLKPTGHVRIITRVFEASLPRKHELSHVGLANLLWSGAECLREDGHAVDGRLRPLWNELFHYVETERLADDAEGRLRVEEALSLFLSAVKGRYQGREAMGRFIIGWASTRLSDFESRELANLVWGMVKLMESAQSPGHWRAETSVQRLFVRVGQQLRERFPLDGPSASPSPPPSRKAMEDWTVVLWGCARMGYYDGRLLRHAADAIVKGSLPSFHLLSFKRRASNPVNLAWAFVRADVHDALLWERLAGLLMPFLSSLSASDTTMAAWSFTRAAIRGDWEDECGMLERIASRARAHLASDRASVRDWGQWLRSFAELVCDGRAGAEGEALVGELLRRYTGGAGRALEVGSTCEDLSAAAQACGLLMDVPSLAQEAQTVLEDVASVGLRRLCEFHNHNMFAAFLQATSRPPENIIPTHGNPLRTIPSPLLPSYVAALAGRGGGAVEGLRVLMEHSMRQAGGQEGDEEWCLSALSAVAEHHPSLAPSLCRIYWLEGPATPGDQQDPSRIVGLVQTTAKALSRLSAAESVPAFSDGVALMMHLVTTWIDHRNIADRLGVGGQPDDQQRMAHDVATLVTSLRDATSASEDPRCMDMCFRWLEPFVIRSFDEAPPTTVRDMLAAYSRVQGASWDDMMDKTLQKSLRWCEAGSRDAAACVLGGPSTPPAAASFLSKMRLNVIAKRMSPQALCSLLWAMTDVRAVQPRQALFTALLVKWPVPSSRPTRTAPIDLLLAIADALVAGKCEGDETDEAARKLVRRELRRRLEQGNVQDFSMVVRTARVLPALHSQKWKARQEMRYCAEQTLILLAPSPSPSTHAFLPPPSADQLVDLALAFVGSGVRQAALVRPLIAHTSIIDAIKGDGAIRLSPEKLIGLSHVISKTGLADDTPIFEMLVTGVVSQLDRFDGAQLSRLTYALANARPRASSEPLVPATQRLLLVQDLASALETLSASALPSLPPGRLIALMWALSKLIMPARGSRDNAADVDKRADVYRLFHTVAGALVDGSRRGSSSSSSMWTLRDCTPPDLTVLCWAFLNAGLAPPSLFAAVADEATRRIDAFFLKTLARLCGALSLACKRHDDLCAYDTEAWGARRCALAHAAIERLTAAEGGATELGMRDWATLVQFFATGPGCRRPGADDHLLWEHLAAAGEAINWGRVSRSTVSWVALDELIDALECLGEKRAGNRYTVAVKAVRGQLLPYIKGRTTKQILRMSRAMVGPNPLGRAETADDLQAVMRAIGAHLLQRLDELDNTDLMELTKMLSAVGLDASAVTLESDSVNGVCTLRS</sequence>
<dbReference type="GO" id="GO:1901259">
    <property type="term" value="P:chloroplast rRNA processing"/>
    <property type="evidence" value="ECO:0007669"/>
    <property type="project" value="TreeGrafter"/>
</dbReference>